<proteinExistence type="predicted"/>
<keyword evidence="2" id="KW-0472">Membrane</keyword>
<keyword evidence="2" id="KW-1133">Transmembrane helix</keyword>
<evidence type="ECO:0000256" key="1">
    <source>
        <dbReference type="SAM" id="MobiDB-lite"/>
    </source>
</evidence>
<gene>
    <name evidence="3" type="ORF">CCUS01_06918</name>
</gene>
<feature type="region of interest" description="Disordered" evidence="1">
    <location>
        <begin position="72"/>
        <end position="105"/>
    </location>
</feature>
<reference evidence="3" key="1">
    <citation type="submission" date="2016-11" db="EMBL/GenBank/DDBJ databases">
        <title>The genome sequence of Colletotrichum cuscutae.</title>
        <authorList>
            <person name="Baroncelli R."/>
        </authorList>
    </citation>
    <scope>NUCLEOTIDE SEQUENCE</scope>
    <source>
        <strain evidence="3">IMI 304802</strain>
    </source>
</reference>
<accession>A0AAI9V3A9</accession>
<keyword evidence="4" id="KW-1185">Reference proteome</keyword>
<feature type="compositionally biased region" description="Low complexity" evidence="1">
    <location>
        <begin position="322"/>
        <end position="335"/>
    </location>
</feature>
<name>A0AAI9V3A9_9PEZI</name>
<keyword evidence="2" id="KW-0812">Transmembrane</keyword>
<comment type="caution">
    <text evidence="3">The sequence shown here is derived from an EMBL/GenBank/DDBJ whole genome shotgun (WGS) entry which is preliminary data.</text>
</comment>
<sequence>MAATRTYFARYPHVWHDRSTRPRLTTMSLETIEESLGEVSETPTPDKVKKMLQSASRAEAITKALFEQVYAPNKPGEKGIEGRESQSPPTELATPGSKAPSTWNPTTPGCIDCTISPSPSHNHSNSIGWTSLEDIALEARTLAEYGIRSPRVKSRLSRFQYADYEQEPLTRNEPWIKRFSYFEYGIEAARGIQRRDDVAVVDPFHVNELPVEAEIEELVLPPPVLPLPQPQAPAVAPHLEELRPRSLDLGAAKVNESESGSEITSEEHLCLFCSSVVWSESEEDSEYSLADQEIRRELDAVSWDFEKWALGDGNSDTDGEESPASPAAAPASPAIPAERCGGVVAVVEMEGREEEEEEEQEEEEEAFSVVLLANFVGFSISFLIVSIVFGLRSESQ</sequence>
<dbReference type="AlphaFoldDB" id="A0AAI9V3A9"/>
<feature type="compositionally biased region" description="Basic and acidic residues" evidence="1">
    <location>
        <begin position="75"/>
        <end position="84"/>
    </location>
</feature>
<organism evidence="3 4">
    <name type="scientific">Colletotrichum cuscutae</name>
    <dbReference type="NCBI Taxonomy" id="1209917"/>
    <lineage>
        <taxon>Eukaryota</taxon>
        <taxon>Fungi</taxon>
        <taxon>Dikarya</taxon>
        <taxon>Ascomycota</taxon>
        <taxon>Pezizomycotina</taxon>
        <taxon>Sordariomycetes</taxon>
        <taxon>Hypocreomycetidae</taxon>
        <taxon>Glomerellales</taxon>
        <taxon>Glomerellaceae</taxon>
        <taxon>Colletotrichum</taxon>
        <taxon>Colletotrichum acutatum species complex</taxon>
    </lineage>
</organism>
<evidence type="ECO:0000313" key="3">
    <source>
        <dbReference type="EMBL" id="KAK1467960.1"/>
    </source>
</evidence>
<protein>
    <submittedName>
        <fullName evidence="3">Uncharacterized protein</fullName>
    </submittedName>
</protein>
<evidence type="ECO:0000313" key="4">
    <source>
        <dbReference type="Proteomes" id="UP001239213"/>
    </source>
</evidence>
<feature type="region of interest" description="Disordered" evidence="1">
    <location>
        <begin position="309"/>
        <end position="335"/>
    </location>
</feature>
<evidence type="ECO:0000256" key="2">
    <source>
        <dbReference type="SAM" id="Phobius"/>
    </source>
</evidence>
<dbReference type="Proteomes" id="UP001239213">
    <property type="component" value="Unassembled WGS sequence"/>
</dbReference>
<feature type="transmembrane region" description="Helical" evidence="2">
    <location>
        <begin position="366"/>
        <end position="391"/>
    </location>
</feature>
<dbReference type="EMBL" id="MPDP01000255">
    <property type="protein sequence ID" value="KAK1467960.1"/>
    <property type="molecule type" value="Genomic_DNA"/>
</dbReference>